<dbReference type="GO" id="GO:0006281">
    <property type="term" value="P:DNA repair"/>
    <property type="evidence" value="ECO:0007669"/>
    <property type="project" value="UniProtKB-KW"/>
</dbReference>
<dbReference type="PROSITE" id="PS00211">
    <property type="entry name" value="ABC_TRANSPORTER_1"/>
    <property type="match status" value="1"/>
</dbReference>
<keyword evidence="3" id="KW-0677">Repeat</keyword>
<comment type="subcellular location">
    <subcellularLocation>
        <location evidence="1">Cytoplasm</location>
    </subcellularLocation>
</comment>
<name>A0A382P1I9_9ZZZZ</name>
<keyword evidence="9" id="KW-0238">DNA-binding</keyword>
<dbReference type="Gene3D" id="3.40.50.300">
    <property type="entry name" value="P-loop containing nucleotide triphosphate hydrolases"/>
    <property type="match status" value="2"/>
</dbReference>
<dbReference type="InterPro" id="IPR027417">
    <property type="entry name" value="P-loop_NTPase"/>
</dbReference>
<sequence>HDLDTIRAADHIIDIGPGAGQYGGRITAAGSPQLMRNLGNTLTGRYLKGEKNIPVPLQRRPVTQQEHLLVLGARANNLKNIDVGFPLGLMTAVTGVSGSGKSSLVVDILQRALEKEMLQKRNEPGKHQAVTGYEKLEKLMVIDQEPIGRTPRSNPATYTKVLEPIRDLFSRMNEAKRRGFTKRRFSFNASEGRCGACDGQGYHLIEMHFLSDVWVKCDQCKGKRYNRETLAVTFRGHTISDVLELEIVKAVELFESQPKILRILVTLNEVGLGYMKLGQPANTLSGGEAQRLKLAAELARRSRGNTLYILDEPTTGLHVDDVSRLIPILQRLVDQGNTVVIIEHNLEVVKCVDWIIDLGP</sequence>
<evidence type="ECO:0000256" key="7">
    <source>
        <dbReference type="ARBA" id="ARBA00022840"/>
    </source>
</evidence>
<evidence type="ECO:0000256" key="2">
    <source>
        <dbReference type="ARBA" id="ARBA00022490"/>
    </source>
</evidence>
<evidence type="ECO:0000256" key="6">
    <source>
        <dbReference type="ARBA" id="ARBA00022769"/>
    </source>
</evidence>
<dbReference type="GO" id="GO:0005524">
    <property type="term" value="F:ATP binding"/>
    <property type="evidence" value="ECO:0007669"/>
    <property type="project" value="UniProtKB-KW"/>
</dbReference>
<evidence type="ECO:0000256" key="9">
    <source>
        <dbReference type="ARBA" id="ARBA00023125"/>
    </source>
</evidence>
<evidence type="ECO:0000256" key="1">
    <source>
        <dbReference type="ARBA" id="ARBA00004496"/>
    </source>
</evidence>
<dbReference type="Pfam" id="PF00005">
    <property type="entry name" value="ABC_tran"/>
    <property type="match status" value="1"/>
</dbReference>
<protein>
    <recommendedName>
        <fullName evidence="11">ABC transporter domain-containing protein</fullName>
    </recommendedName>
</protein>
<evidence type="ECO:0000256" key="3">
    <source>
        <dbReference type="ARBA" id="ARBA00022737"/>
    </source>
</evidence>
<feature type="non-terminal residue" evidence="12">
    <location>
        <position position="1"/>
    </location>
</feature>
<keyword evidence="5" id="KW-0227">DNA damage</keyword>
<evidence type="ECO:0000313" key="12">
    <source>
        <dbReference type="EMBL" id="SVC67166.1"/>
    </source>
</evidence>
<proteinExistence type="predicted"/>
<feature type="non-terminal residue" evidence="12">
    <location>
        <position position="360"/>
    </location>
</feature>
<organism evidence="12">
    <name type="scientific">marine metagenome</name>
    <dbReference type="NCBI Taxonomy" id="408172"/>
    <lineage>
        <taxon>unclassified sequences</taxon>
        <taxon>metagenomes</taxon>
        <taxon>ecological metagenomes</taxon>
    </lineage>
</organism>
<keyword evidence="7" id="KW-0067">ATP-binding</keyword>
<keyword evidence="8" id="KW-0267">Excision nuclease</keyword>
<dbReference type="EMBL" id="UINC01104194">
    <property type="protein sequence ID" value="SVC67166.1"/>
    <property type="molecule type" value="Genomic_DNA"/>
</dbReference>
<dbReference type="CDD" id="cd03271">
    <property type="entry name" value="ABC_UvrA_II"/>
    <property type="match status" value="1"/>
</dbReference>
<dbReference type="GO" id="GO:0016887">
    <property type="term" value="F:ATP hydrolysis activity"/>
    <property type="evidence" value="ECO:0007669"/>
    <property type="project" value="InterPro"/>
</dbReference>
<evidence type="ECO:0000259" key="11">
    <source>
        <dbReference type="Pfam" id="PF00005"/>
    </source>
</evidence>
<dbReference type="SUPFAM" id="SSF52540">
    <property type="entry name" value="P-loop containing nucleoside triphosphate hydrolases"/>
    <property type="match status" value="1"/>
</dbReference>
<keyword evidence="10" id="KW-0234">DNA repair</keyword>
<dbReference type="GO" id="GO:0003677">
    <property type="term" value="F:DNA binding"/>
    <property type="evidence" value="ECO:0007669"/>
    <property type="project" value="UniProtKB-KW"/>
</dbReference>
<dbReference type="PANTHER" id="PTHR43152">
    <property type="entry name" value="UVRABC SYSTEM PROTEIN A"/>
    <property type="match status" value="1"/>
</dbReference>
<dbReference type="InterPro" id="IPR003439">
    <property type="entry name" value="ABC_transporter-like_ATP-bd"/>
</dbReference>
<dbReference type="InterPro" id="IPR017871">
    <property type="entry name" value="ABC_transporter-like_CS"/>
</dbReference>
<evidence type="ECO:0000256" key="4">
    <source>
        <dbReference type="ARBA" id="ARBA00022741"/>
    </source>
</evidence>
<keyword evidence="2" id="KW-0963">Cytoplasm</keyword>
<gene>
    <name evidence="12" type="ORF">METZ01_LOCUS320020</name>
</gene>
<dbReference type="GO" id="GO:0004518">
    <property type="term" value="F:nuclease activity"/>
    <property type="evidence" value="ECO:0007669"/>
    <property type="project" value="UniProtKB-KW"/>
</dbReference>
<dbReference type="GO" id="GO:0005737">
    <property type="term" value="C:cytoplasm"/>
    <property type="evidence" value="ECO:0007669"/>
    <property type="project" value="UniProtKB-SubCell"/>
</dbReference>
<dbReference type="PANTHER" id="PTHR43152:SF3">
    <property type="entry name" value="UVRABC SYSTEM PROTEIN A"/>
    <property type="match status" value="1"/>
</dbReference>
<feature type="domain" description="ABC transporter" evidence="11">
    <location>
        <begin position="242"/>
        <end position="315"/>
    </location>
</feature>
<keyword evidence="4" id="KW-0547">Nucleotide-binding</keyword>
<evidence type="ECO:0000256" key="10">
    <source>
        <dbReference type="ARBA" id="ARBA00023204"/>
    </source>
</evidence>
<evidence type="ECO:0000256" key="5">
    <source>
        <dbReference type="ARBA" id="ARBA00022763"/>
    </source>
</evidence>
<evidence type="ECO:0000256" key="8">
    <source>
        <dbReference type="ARBA" id="ARBA00022881"/>
    </source>
</evidence>
<dbReference type="Gene3D" id="1.20.1580.10">
    <property type="entry name" value="ABC transporter ATPase like domain"/>
    <property type="match status" value="1"/>
</dbReference>
<keyword evidence="6" id="KW-0228">DNA excision</keyword>
<accession>A0A382P1I9</accession>
<dbReference type="AlphaFoldDB" id="A0A382P1I9"/>
<reference evidence="12" key="1">
    <citation type="submission" date="2018-05" db="EMBL/GenBank/DDBJ databases">
        <authorList>
            <person name="Lanie J.A."/>
            <person name="Ng W.-L."/>
            <person name="Kazmierczak K.M."/>
            <person name="Andrzejewski T.M."/>
            <person name="Davidsen T.M."/>
            <person name="Wayne K.J."/>
            <person name="Tettelin H."/>
            <person name="Glass J.I."/>
            <person name="Rusch D."/>
            <person name="Podicherti R."/>
            <person name="Tsui H.-C.T."/>
            <person name="Winkler M.E."/>
        </authorList>
    </citation>
    <scope>NUCLEOTIDE SEQUENCE</scope>
</reference>